<dbReference type="Proteomes" id="UP000251341">
    <property type="component" value="Unassembled WGS sequence"/>
</dbReference>
<dbReference type="SUPFAM" id="SSF56784">
    <property type="entry name" value="HAD-like"/>
    <property type="match status" value="1"/>
</dbReference>
<dbReference type="Gene3D" id="3.40.50.1000">
    <property type="entry name" value="HAD superfamily/HAD-like"/>
    <property type="match status" value="1"/>
</dbReference>
<name>A0A315ESK5_9BURK</name>
<accession>A0A315ESK5</accession>
<dbReference type="EMBL" id="NESP01000001">
    <property type="protein sequence ID" value="PUE59828.1"/>
    <property type="molecule type" value="Genomic_DNA"/>
</dbReference>
<evidence type="ECO:0000313" key="1">
    <source>
        <dbReference type="EMBL" id="PUE59828.1"/>
    </source>
</evidence>
<protein>
    <recommendedName>
        <fullName evidence="3">Hydrolase</fullName>
    </recommendedName>
</protein>
<dbReference type="RefSeq" id="WP_108402315.1">
    <property type="nucleotide sequence ID" value="NZ_NESP01000001.1"/>
</dbReference>
<sequence>MKQIQASELVDHIEVILGGVSCLSLDCFDTIFWRNFASPVDVFFEFEKNSLFSKYGIKAAHRISFEKRARFQKYINTGSTEVNLYEIYKEGLPLLNEYEIIKLIHAEIETEIKYGYIFFPVLKLIKAAKQKGLKVIIVSDTYLKSDELLQLIRSKESNIDNLIDNVFTSCENSKSKADGIWENVLNSINIPPAEIVHIGDSYRSDFLSASSFGIKSMHLIQHSDQVEQILDARVNAGLQLMPNLRFKQGMPSLNHGIFSEVKFDEESLYSIGFRSIGPILSGFTNFIETTVNNLSKSSKDFKVAFLMRDGYLPSLCLKSVLPERELCSLNISRFTAIAASFYSKNDILAFIKDGVSAGSIDSLLKQLLLNNEDIKFFQEHTDRNHYELLLSLIKFIEIKEIQEKIISRSFNFRERLMRHVRRETGVSNGQTLVLIDLGYNGTIQNKLKKILLNEINVNPYGIYLISNCVNLDNLDRVGLIDQRNYDLRTIQTLTKYIATLEMMCTNQYGSVVNYEDDGTPLLLASKYNASQIERIKAIQSGCVDFVAKFNESNFGENIYDEEYFSSSVASDLARLLFFPLRHELRALSEFQFDVNLGSETSVDLLNFSKCEEDLRRVGITYTAIGAQSAINKELRMSHPLEIRKFDLFLSNYLMAANRFGLNVKLKDFSYADFSIKLLLVNESAQNILDLETFKTYEGFYTCVIPPVSNASVGISFGKYSGLVQIQELIVWDSDSLAAGDKLIEGLDYEFEGCEKIRENIFRFDGGSFIEIKSIKFDLKNSIMIVFRPLD</sequence>
<dbReference type="InterPro" id="IPR023214">
    <property type="entry name" value="HAD_sf"/>
</dbReference>
<proteinExistence type="predicted"/>
<keyword evidence="2" id="KW-1185">Reference proteome</keyword>
<dbReference type="Gene3D" id="1.10.150.400">
    <property type="match status" value="1"/>
</dbReference>
<evidence type="ECO:0000313" key="2">
    <source>
        <dbReference type="Proteomes" id="UP000251341"/>
    </source>
</evidence>
<dbReference type="InterPro" id="IPR036412">
    <property type="entry name" value="HAD-like_sf"/>
</dbReference>
<dbReference type="AlphaFoldDB" id="A0A315ESK5"/>
<reference evidence="1 2" key="1">
    <citation type="submission" date="2017-04" db="EMBL/GenBank/DDBJ databases">
        <title>Unexpected and diverse lifestyles within the genus Limnohabitans.</title>
        <authorList>
            <person name="Kasalicky V."/>
            <person name="Mehrshad M."/>
            <person name="Andrei S.-A."/>
            <person name="Salcher M."/>
            <person name="Kratochvilova H."/>
            <person name="Simek K."/>
            <person name="Ghai R."/>
        </authorList>
    </citation>
    <scope>NUCLEOTIDE SEQUENCE [LARGE SCALE GENOMIC DNA]</scope>
    <source>
        <strain evidence="1 2">MWH-C5</strain>
    </source>
</reference>
<comment type="caution">
    <text evidence="1">The sequence shown here is derived from an EMBL/GenBank/DDBJ whole genome shotgun (WGS) entry which is preliminary data.</text>
</comment>
<evidence type="ECO:0008006" key="3">
    <source>
        <dbReference type="Google" id="ProtNLM"/>
    </source>
</evidence>
<dbReference type="Pfam" id="PF00702">
    <property type="entry name" value="Hydrolase"/>
    <property type="match status" value="1"/>
</dbReference>
<organism evidence="1 2">
    <name type="scientific">Limnohabitans curvus</name>
    <dbReference type="NCBI Taxonomy" id="323423"/>
    <lineage>
        <taxon>Bacteria</taxon>
        <taxon>Pseudomonadati</taxon>
        <taxon>Pseudomonadota</taxon>
        <taxon>Betaproteobacteria</taxon>
        <taxon>Burkholderiales</taxon>
        <taxon>Comamonadaceae</taxon>
        <taxon>Limnohabitans</taxon>
    </lineage>
</organism>
<gene>
    <name evidence="1" type="ORF">B9Z44_09710</name>
</gene>